<keyword evidence="7 10" id="KW-0663">Pyridoxal phosphate</keyword>
<dbReference type="FunFam" id="3.40.50.2000:FF:000149">
    <property type="entry name" value="Glycogen phosphorylase, muscle form"/>
    <property type="match status" value="1"/>
</dbReference>
<dbReference type="GO" id="GO:0005980">
    <property type="term" value="P:glycogen catabolic process"/>
    <property type="evidence" value="ECO:0007669"/>
    <property type="project" value="TreeGrafter"/>
</dbReference>
<evidence type="ECO:0000256" key="10">
    <source>
        <dbReference type="PIRSR" id="PIRSR000460-1"/>
    </source>
</evidence>
<sequence length="847" mass="96823">MQSTEINAVPLHSENDRTGLTPEALKRGFLDNLFYVQGKSPELSSMQDYYMALAYTVRDRMLRHWLSSASTYRNKKSRTAVYLSAEFLMGPYLGNNLINLGLYGAVETAMADLGLNLNEIIAQEEEPGLGNGGLGRLAACYLDSMATLQIPSLGYGIRYEFGIFKQELHDGWQVEQTDKWLANGNPWEIARPQWSQPVKLGGYTKAYTDIKGDYRVEWVSERIVKGVPYDTPILGYQVNTANTLRLWKAESPDAFDFDAFNQGDYSGAVNSKVVSENISKVLYPNDEHLEGKQLRLEQQYFFVSCSLQDMMRILLRDGMTIEQFPEKYTIQMNDTHPAIAVPELMRLLIDEHELEWDAAWEITQKSLAYTNHTLLPEALERWPIDLFGSLLPRHLEIIFEINRLFLEQVRIKFGQDNERIERMSLIDESGGRYVRMANLACVGSHHINGVAALHTELLQQTVLNDFYQLFPEKFINETNGVTPRRWMVLSNPKLTRLINQRIGDSWPTQLDQLKKLEQFADDPGFRTEWRQIKQANKEILAARIEQATGVKVSPNSMFDVQIKRIHEYKRQQLNALHIISLYNKLKQNPDMKITPRTFIFAGKAAPGYFMAKLIIKLITSVGRVVNRDPDVRDQIKVIFYPNYNVTNAQPVYPASDLSEQISTAGFEASGTGNMKFAMNGALTIGTLDGANVEIRDEVGADNFFLFGLDAEEVAKLKVTGYNPRKYYEENEDLRTVIDLIGSGVFSSGDTELFRPLIDNLLYQDRFMVLADYQAYVDCQVKVSEAYQNQDEWVRMSILNAARMGKFSSDRSIQEYCDQIWNIKPEPVELQEYAKTLKVMTDKNTRLS</sequence>
<dbReference type="EC" id="2.4.1.1" evidence="11"/>
<keyword evidence="4" id="KW-0321">Glycogen metabolism</keyword>
<organism evidence="12 13">
    <name type="scientific">Leptolyngbya foveolarum</name>
    <dbReference type="NCBI Taxonomy" id="47253"/>
    <lineage>
        <taxon>Bacteria</taxon>
        <taxon>Bacillati</taxon>
        <taxon>Cyanobacteriota</taxon>
        <taxon>Cyanophyceae</taxon>
        <taxon>Leptolyngbyales</taxon>
        <taxon>Leptolyngbyaceae</taxon>
        <taxon>Leptolyngbya group</taxon>
        <taxon>Leptolyngbya</taxon>
    </lineage>
</organism>
<dbReference type="GO" id="GO:0005737">
    <property type="term" value="C:cytoplasm"/>
    <property type="evidence" value="ECO:0007669"/>
    <property type="project" value="TreeGrafter"/>
</dbReference>
<evidence type="ECO:0000256" key="1">
    <source>
        <dbReference type="ARBA" id="ARBA00001275"/>
    </source>
</evidence>
<protein>
    <recommendedName>
        <fullName evidence="11">Alpha-1,4 glucan phosphorylase</fullName>
        <ecNumber evidence="11">2.4.1.1</ecNumber>
    </recommendedName>
</protein>
<dbReference type="FunFam" id="3.40.50.2000:FF:000005">
    <property type="entry name" value="Alpha-1,4 glucan phosphorylase"/>
    <property type="match status" value="1"/>
</dbReference>
<reference evidence="13" key="1">
    <citation type="submission" date="2018-04" db="EMBL/GenBank/DDBJ databases">
        <authorList>
            <person name="Cornet L."/>
        </authorList>
    </citation>
    <scope>NUCLEOTIDE SEQUENCE [LARGE SCALE GENOMIC DNA]</scope>
</reference>
<evidence type="ECO:0000256" key="9">
    <source>
        <dbReference type="ARBA" id="ARBA00025174"/>
    </source>
</evidence>
<evidence type="ECO:0000313" key="12">
    <source>
        <dbReference type="EMBL" id="PZO12390.1"/>
    </source>
</evidence>
<comment type="function">
    <text evidence="9">Phosphorylase is an important allosteric enzyme in carbohydrate metabolism. Enzymes from different sources differ in their regulatory mechanisms and in their natural substrates. However, all known phosphorylases share catalytic and structural properties.</text>
</comment>
<evidence type="ECO:0000256" key="3">
    <source>
        <dbReference type="ARBA" id="ARBA00006047"/>
    </source>
</evidence>
<dbReference type="Gene3D" id="3.40.50.2000">
    <property type="entry name" value="Glycogen Phosphorylase B"/>
    <property type="match status" value="2"/>
</dbReference>
<dbReference type="GO" id="GO:0008184">
    <property type="term" value="F:glycogen phosphorylase activity"/>
    <property type="evidence" value="ECO:0007669"/>
    <property type="project" value="InterPro"/>
</dbReference>
<dbReference type="InterPro" id="IPR035090">
    <property type="entry name" value="Pyridoxal_P_attach_site"/>
</dbReference>
<dbReference type="NCBIfam" id="TIGR02093">
    <property type="entry name" value="P_ylase"/>
    <property type="match status" value="1"/>
</dbReference>
<dbReference type="PANTHER" id="PTHR11468:SF3">
    <property type="entry name" value="GLYCOGEN PHOSPHORYLASE, LIVER FORM"/>
    <property type="match status" value="1"/>
</dbReference>
<evidence type="ECO:0000256" key="7">
    <source>
        <dbReference type="ARBA" id="ARBA00022898"/>
    </source>
</evidence>
<dbReference type="PIRSF" id="PIRSF000460">
    <property type="entry name" value="Pprylas_GlgP"/>
    <property type="match status" value="1"/>
</dbReference>
<evidence type="ECO:0000313" key="13">
    <source>
        <dbReference type="Proteomes" id="UP000249354"/>
    </source>
</evidence>
<evidence type="ECO:0000256" key="6">
    <source>
        <dbReference type="ARBA" id="ARBA00022679"/>
    </source>
</evidence>
<evidence type="ECO:0000256" key="4">
    <source>
        <dbReference type="ARBA" id="ARBA00022600"/>
    </source>
</evidence>
<gene>
    <name evidence="12" type="ORF">DCF25_17710</name>
</gene>
<evidence type="ECO:0000256" key="2">
    <source>
        <dbReference type="ARBA" id="ARBA00001933"/>
    </source>
</evidence>
<comment type="function">
    <text evidence="11">Allosteric enzyme that catalyzes the rate-limiting step in glycogen catabolism, the phosphorolytic cleavage of glycogen to produce glucose-1-phosphate, and plays a central role in maintaining cellular and organismal glucose homeostasis.</text>
</comment>
<keyword evidence="8 11" id="KW-0119">Carbohydrate metabolism</keyword>
<comment type="caution">
    <text evidence="12">The sequence shown here is derived from an EMBL/GenBank/DDBJ whole genome shotgun (WGS) entry which is preliminary data.</text>
</comment>
<dbReference type="SUPFAM" id="SSF53756">
    <property type="entry name" value="UDP-Glycosyltransferase/glycogen phosphorylase"/>
    <property type="match status" value="1"/>
</dbReference>
<dbReference type="GO" id="GO:0030170">
    <property type="term" value="F:pyridoxal phosphate binding"/>
    <property type="evidence" value="ECO:0007669"/>
    <property type="project" value="InterPro"/>
</dbReference>
<accession>A0A2W4U034</accession>
<comment type="similarity">
    <text evidence="3 11">Belongs to the glycogen phosphorylase family.</text>
</comment>
<evidence type="ECO:0000256" key="11">
    <source>
        <dbReference type="RuleBase" id="RU000587"/>
    </source>
</evidence>
<evidence type="ECO:0000256" key="5">
    <source>
        <dbReference type="ARBA" id="ARBA00022676"/>
    </source>
</evidence>
<dbReference type="PANTHER" id="PTHR11468">
    <property type="entry name" value="GLYCOGEN PHOSPHORYLASE"/>
    <property type="match status" value="1"/>
</dbReference>
<proteinExistence type="inferred from homology"/>
<comment type="catalytic activity">
    <reaction evidence="1 11">
        <text>[(1-&gt;4)-alpha-D-glucosyl](n) + phosphate = [(1-&gt;4)-alpha-D-glucosyl](n-1) + alpha-D-glucose 1-phosphate</text>
        <dbReference type="Rhea" id="RHEA:41732"/>
        <dbReference type="Rhea" id="RHEA-COMP:9584"/>
        <dbReference type="Rhea" id="RHEA-COMP:9586"/>
        <dbReference type="ChEBI" id="CHEBI:15444"/>
        <dbReference type="ChEBI" id="CHEBI:43474"/>
        <dbReference type="ChEBI" id="CHEBI:58601"/>
        <dbReference type="EC" id="2.4.1.1"/>
    </reaction>
</comment>
<keyword evidence="5 11" id="KW-0328">Glycosyltransferase</keyword>
<dbReference type="InterPro" id="IPR011833">
    <property type="entry name" value="Glycg_phsphrylas"/>
</dbReference>
<comment type="cofactor">
    <cofactor evidence="2 11">
        <name>pyridoxal 5'-phosphate</name>
        <dbReference type="ChEBI" id="CHEBI:597326"/>
    </cofactor>
</comment>
<feature type="modified residue" description="N6-(pyridoxal phosphate)lysine" evidence="10">
    <location>
        <position position="675"/>
    </location>
</feature>
<dbReference type="Pfam" id="PF00343">
    <property type="entry name" value="Phosphorylase"/>
    <property type="match status" value="1"/>
</dbReference>
<dbReference type="PROSITE" id="PS00102">
    <property type="entry name" value="PHOSPHORYLASE"/>
    <property type="match status" value="1"/>
</dbReference>
<keyword evidence="6 11" id="KW-0808">Transferase</keyword>
<dbReference type="CDD" id="cd04300">
    <property type="entry name" value="GT35_Glycogen_Phosphorylase"/>
    <property type="match status" value="1"/>
</dbReference>
<dbReference type="AlphaFoldDB" id="A0A2W4U034"/>
<dbReference type="Proteomes" id="UP000249354">
    <property type="component" value="Unassembled WGS sequence"/>
</dbReference>
<dbReference type="InterPro" id="IPR000811">
    <property type="entry name" value="Glyco_trans_35"/>
</dbReference>
<name>A0A2W4U034_9CYAN</name>
<evidence type="ECO:0000256" key="8">
    <source>
        <dbReference type="ARBA" id="ARBA00023277"/>
    </source>
</evidence>
<reference evidence="12 13" key="2">
    <citation type="submission" date="2018-06" db="EMBL/GenBank/DDBJ databases">
        <title>Metagenomic assembly of (sub)arctic Cyanobacteria and their associated microbiome from non-axenic cultures.</title>
        <authorList>
            <person name="Baurain D."/>
        </authorList>
    </citation>
    <scope>NUCLEOTIDE SEQUENCE [LARGE SCALE GENOMIC DNA]</scope>
    <source>
        <strain evidence="12">ULC129bin1</strain>
    </source>
</reference>
<dbReference type="EMBL" id="QBMC01000150">
    <property type="protein sequence ID" value="PZO12390.1"/>
    <property type="molecule type" value="Genomic_DNA"/>
</dbReference>